<dbReference type="Proteomes" id="UP000320648">
    <property type="component" value="Unassembled WGS sequence"/>
</dbReference>
<reference evidence="1 2" key="1">
    <citation type="submission" date="2019-07" db="EMBL/GenBank/DDBJ databases">
        <title>Draft genome of C. aurimucosum strain 15-4290.</title>
        <authorList>
            <person name="Pacheco L.G.C."/>
            <person name="Aguiar E.R.G.R."/>
            <person name="Navas J."/>
            <person name="Santos C.S."/>
            <person name="Rocha D.J.P.G."/>
        </authorList>
    </citation>
    <scope>NUCLEOTIDE SEQUENCE [LARGE SCALE GENOMIC DNA]</scope>
    <source>
        <strain evidence="1 2">15-4290</strain>
    </source>
</reference>
<evidence type="ECO:0008006" key="3">
    <source>
        <dbReference type="Google" id="ProtNLM"/>
    </source>
</evidence>
<organism evidence="1 2">
    <name type="scientific">Corynebacterium aurimucosum</name>
    <dbReference type="NCBI Taxonomy" id="169292"/>
    <lineage>
        <taxon>Bacteria</taxon>
        <taxon>Bacillati</taxon>
        <taxon>Actinomycetota</taxon>
        <taxon>Actinomycetes</taxon>
        <taxon>Mycobacteriales</taxon>
        <taxon>Corynebacteriaceae</taxon>
        <taxon>Corynebacterium</taxon>
    </lineage>
</organism>
<gene>
    <name evidence="1" type="ORF">FQN05_01570</name>
</gene>
<proteinExistence type="predicted"/>
<dbReference type="EMBL" id="VMTX01000002">
    <property type="protein sequence ID" value="TVU86178.1"/>
    <property type="molecule type" value="Genomic_DNA"/>
</dbReference>
<evidence type="ECO:0000313" key="1">
    <source>
        <dbReference type="EMBL" id="TVU86178.1"/>
    </source>
</evidence>
<dbReference type="RefSeq" id="WP_158381050.1">
    <property type="nucleotide sequence ID" value="NZ_VMTX01000002.1"/>
</dbReference>
<evidence type="ECO:0000313" key="2">
    <source>
        <dbReference type="Proteomes" id="UP000320648"/>
    </source>
</evidence>
<accession>A0A558IXR9</accession>
<sequence length="119" mass="13074">MIGTQDPQPGKPSRHRTTTCQWCGTEIAQGGRGRPRKFCSPSCKQRAYEQRHNVAGTSIPVDAVILTPDKADRLRDGLFELRCCAEDVATAASESASAEEMEQLCAELVALARKLEELR</sequence>
<comment type="caution">
    <text evidence="1">The sequence shown here is derived from an EMBL/GenBank/DDBJ whole genome shotgun (WGS) entry which is preliminary data.</text>
</comment>
<dbReference type="AlphaFoldDB" id="A0A558IXR9"/>
<protein>
    <recommendedName>
        <fullName evidence="3">FCS-type domain-containing protein</fullName>
    </recommendedName>
</protein>
<name>A0A558IXR9_9CORY</name>